<evidence type="ECO:0000313" key="5">
    <source>
        <dbReference type="EMBL" id="PKU60658.1"/>
    </source>
</evidence>
<keyword evidence="2" id="KW-0175">Coiled coil</keyword>
<evidence type="ECO:0000313" key="6">
    <source>
        <dbReference type="Proteomes" id="UP000233837"/>
    </source>
</evidence>
<feature type="coiled-coil region" evidence="2">
    <location>
        <begin position="328"/>
        <end position="355"/>
    </location>
</feature>
<dbReference type="Proteomes" id="UP000233837">
    <property type="component" value="Unassembled WGS sequence"/>
</dbReference>
<evidence type="ECO:0000256" key="1">
    <source>
        <dbReference type="ARBA" id="ARBA00005711"/>
    </source>
</evidence>
<dbReference type="Pfam" id="PF03763">
    <property type="entry name" value="Remorin_C"/>
    <property type="match status" value="1"/>
</dbReference>
<feature type="region of interest" description="Disordered" evidence="3">
    <location>
        <begin position="197"/>
        <end position="236"/>
    </location>
</feature>
<feature type="domain" description="Remorin C-terminal" evidence="4">
    <location>
        <begin position="295"/>
        <end position="389"/>
    </location>
</feature>
<dbReference type="InterPro" id="IPR005516">
    <property type="entry name" value="Remorin_C"/>
</dbReference>
<keyword evidence="6" id="KW-1185">Reference proteome</keyword>
<name>A0A2I0VB67_9ASPA</name>
<evidence type="ECO:0000256" key="3">
    <source>
        <dbReference type="SAM" id="MobiDB-lite"/>
    </source>
</evidence>
<reference evidence="5 6" key="2">
    <citation type="journal article" date="2017" name="Nature">
        <title>The Apostasia genome and the evolution of orchids.</title>
        <authorList>
            <person name="Zhang G.Q."/>
            <person name="Liu K.W."/>
            <person name="Li Z."/>
            <person name="Lohaus R."/>
            <person name="Hsiao Y.Y."/>
            <person name="Niu S.C."/>
            <person name="Wang J.Y."/>
            <person name="Lin Y.C."/>
            <person name="Xu Q."/>
            <person name="Chen L.J."/>
            <person name="Yoshida K."/>
            <person name="Fujiwara S."/>
            <person name="Wang Z.W."/>
            <person name="Zhang Y.Q."/>
            <person name="Mitsuda N."/>
            <person name="Wang M."/>
            <person name="Liu G.H."/>
            <person name="Pecoraro L."/>
            <person name="Huang H.X."/>
            <person name="Xiao X.J."/>
            <person name="Lin M."/>
            <person name="Wu X.Y."/>
            <person name="Wu W.L."/>
            <person name="Chen Y.Y."/>
            <person name="Chang S.B."/>
            <person name="Sakamoto S."/>
            <person name="Ohme-Takagi M."/>
            <person name="Yagi M."/>
            <person name="Zeng S.J."/>
            <person name="Shen C.Y."/>
            <person name="Yeh C.M."/>
            <person name="Luo Y.B."/>
            <person name="Tsai W.C."/>
            <person name="Van de Peer Y."/>
            <person name="Liu Z.J."/>
        </authorList>
    </citation>
    <scope>NUCLEOTIDE SEQUENCE [LARGE SCALE GENOMIC DNA]</scope>
    <source>
        <tissue evidence="5">The whole plant</tissue>
    </source>
</reference>
<gene>
    <name evidence="5" type="ORF">MA16_Dca020431</name>
</gene>
<reference evidence="5 6" key="1">
    <citation type="journal article" date="2016" name="Sci. Rep.">
        <title>The Dendrobium catenatum Lindl. genome sequence provides insights into polysaccharide synthase, floral development and adaptive evolution.</title>
        <authorList>
            <person name="Zhang G.Q."/>
            <person name="Xu Q."/>
            <person name="Bian C."/>
            <person name="Tsai W.C."/>
            <person name="Yeh C.M."/>
            <person name="Liu K.W."/>
            <person name="Yoshida K."/>
            <person name="Zhang L.S."/>
            <person name="Chang S.B."/>
            <person name="Chen F."/>
            <person name="Shi Y."/>
            <person name="Su Y.Y."/>
            <person name="Zhang Y.Q."/>
            <person name="Chen L.J."/>
            <person name="Yin Y."/>
            <person name="Lin M."/>
            <person name="Huang H."/>
            <person name="Deng H."/>
            <person name="Wang Z.W."/>
            <person name="Zhu S.L."/>
            <person name="Zhao X."/>
            <person name="Deng C."/>
            <person name="Niu S.C."/>
            <person name="Huang J."/>
            <person name="Wang M."/>
            <person name="Liu G.H."/>
            <person name="Yang H.J."/>
            <person name="Xiao X.J."/>
            <person name="Hsiao Y.Y."/>
            <person name="Wu W.L."/>
            <person name="Chen Y.Y."/>
            <person name="Mitsuda N."/>
            <person name="Ohme-Takagi M."/>
            <person name="Luo Y.B."/>
            <person name="Van de Peer Y."/>
            <person name="Liu Z.J."/>
        </authorList>
    </citation>
    <scope>NUCLEOTIDE SEQUENCE [LARGE SCALE GENOMIC DNA]</scope>
    <source>
        <tissue evidence="5">The whole plant</tissue>
    </source>
</reference>
<dbReference type="AlphaFoldDB" id="A0A2I0VB67"/>
<evidence type="ECO:0000259" key="4">
    <source>
        <dbReference type="Pfam" id="PF03763"/>
    </source>
</evidence>
<organism evidence="5 6">
    <name type="scientific">Dendrobium catenatum</name>
    <dbReference type="NCBI Taxonomy" id="906689"/>
    <lineage>
        <taxon>Eukaryota</taxon>
        <taxon>Viridiplantae</taxon>
        <taxon>Streptophyta</taxon>
        <taxon>Embryophyta</taxon>
        <taxon>Tracheophyta</taxon>
        <taxon>Spermatophyta</taxon>
        <taxon>Magnoliopsida</taxon>
        <taxon>Liliopsida</taxon>
        <taxon>Asparagales</taxon>
        <taxon>Orchidaceae</taxon>
        <taxon>Epidendroideae</taxon>
        <taxon>Malaxideae</taxon>
        <taxon>Dendrobiinae</taxon>
        <taxon>Dendrobium</taxon>
    </lineage>
</organism>
<dbReference type="EMBL" id="KZ503900">
    <property type="protein sequence ID" value="PKU60658.1"/>
    <property type="molecule type" value="Genomic_DNA"/>
</dbReference>
<evidence type="ECO:0000256" key="2">
    <source>
        <dbReference type="SAM" id="Coils"/>
    </source>
</evidence>
<protein>
    <recommendedName>
        <fullName evidence="4">Remorin C-terminal domain-containing protein</fullName>
    </recommendedName>
</protein>
<comment type="similarity">
    <text evidence="1">Belongs to the remorin family.</text>
</comment>
<feature type="region of interest" description="Disordered" evidence="3">
    <location>
        <begin position="1"/>
        <end position="40"/>
    </location>
</feature>
<proteinExistence type="inferred from homology"/>
<sequence length="411" mass="46738">MNVKGSNIKRCLLEPSGQRRKEGLSSPGLQKRLETPSTPGRPVFKFSVGNFSRKSIPSKWEDAEKWLMSSSCHESPAHESKLSEMTKLSRQHLALQRKADAFESFEEKLRISEAIVNKAPVSGVDGPGVGLVSNEDFHGFSSEILLKDTFTDIKQPVLLNFRYSDQATEEFLLRDSYCKTMENCATEEVTEVHRRDVGTEMTPLGSSKSSRCHTPMKSSSPARHNTPADRSGPLVASSSRIDISELKDRHFAKLELSAQYDSLVSYWGSREEEEEEVSKSLRHSEVTDGRKSIAEHRSSFWEDDERTKSCIRYQREEAKIQAWVNLQTAKAEAQSRKLEVKIQKMRSNLEEKLMNRMAIVHRKAEEWRASAQLHHSQQILKATDQAQKKKIKQSSHFSENRASCGCFSMQQ</sequence>
<accession>A0A2I0VB67</accession>
<dbReference type="PANTHER" id="PTHR31471:SF3">
    <property type="entry name" value="OS11G0616300 PROTEIN"/>
    <property type="match status" value="1"/>
</dbReference>
<dbReference type="PANTHER" id="PTHR31471">
    <property type="entry name" value="OS02G0116800 PROTEIN"/>
    <property type="match status" value="1"/>
</dbReference>